<feature type="compositionally biased region" description="Pro residues" evidence="1">
    <location>
        <begin position="1"/>
        <end position="14"/>
    </location>
</feature>
<sequence length="273" mass="29493">MSMDPTPNPIPIPATAPITINPSATSRKRTHEEISPEDESMGGALPSSRTPGISPTAIYGEGMARINPLTGTATTAETQTGTWFEDQLEMKLQPGVEETAAQITVSDGELPKRKVQRRDSSSNADVAMAANPTESPKVTVGGPNTYRSSHELGIGWTYVGVYSEFVAMARGFSRYIDNHYPLTDSELLFESKSLEAYLVSSNQGYFLFAEDLTEGRLVARTWEDTLANLQSSPVRFSWAQPLFAARTPDTGRESDNGTGSSAMAGEVGDIDMD</sequence>
<evidence type="ECO:0000313" key="2">
    <source>
        <dbReference type="EMBL" id="KAF6224431.1"/>
    </source>
</evidence>
<feature type="region of interest" description="Disordered" evidence="1">
    <location>
        <begin position="104"/>
        <end position="126"/>
    </location>
</feature>
<feature type="compositionally biased region" description="Basic and acidic residues" evidence="1">
    <location>
        <begin position="109"/>
        <end position="120"/>
    </location>
</feature>
<comment type="caution">
    <text evidence="2">The sequence shown here is derived from an EMBL/GenBank/DDBJ whole genome shotgun (WGS) entry which is preliminary data.</text>
</comment>
<protein>
    <submittedName>
        <fullName evidence="2">Uncharacterized protein</fullName>
    </submittedName>
</protein>
<dbReference type="AlphaFoldDB" id="A0A8H6CJT5"/>
<proteinExistence type="predicted"/>
<evidence type="ECO:0000256" key="1">
    <source>
        <dbReference type="SAM" id="MobiDB-lite"/>
    </source>
</evidence>
<feature type="region of interest" description="Disordered" evidence="1">
    <location>
        <begin position="1"/>
        <end position="58"/>
    </location>
</feature>
<feature type="region of interest" description="Disordered" evidence="1">
    <location>
        <begin position="246"/>
        <end position="273"/>
    </location>
</feature>
<keyword evidence="3" id="KW-1185">Reference proteome</keyword>
<reference evidence="2 3" key="1">
    <citation type="journal article" date="2020" name="Genomics">
        <title>Complete, high-quality genomes from long-read metagenomic sequencing of two wolf lichen thalli reveals enigmatic genome architecture.</title>
        <authorList>
            <person name="McKenzie S.K."/>
            <person name="Walston R.F."/>
            <person name="Allen J.L."/>
        </authorList>
    </citation>
    <scope>NUCLEOTIDE SEQUENCE [LARGE SCALE GENOMIC DNA]</scope>
    <source>
        <strain evidence="2">WasteWater1</strain>
    </source>
</reference>
<evidence type="ECO:0000313" key="3">
    <source>
        <dbReference type="Proteomes" id="UP000593566"/>
    </source>
</evidence>
<organism evidence="2 3">
    <name type="scientific">Letharia lupina</name>
    <dbReference type="NCBI Taxonomy" id="560253"/>
    <lineage>
        <taxon>Eukaryota</taxon>
        <taxon>Fungi</taxon>
        <taxon>Dikarya</taxon>
        <taxon>Ascomycota</taxon>
        <taxon>Pezizomycotina</taxon>
        <taxon>Lecanoromycetes</taxon>
        <taxon>OSLEUM clade</taxon>
        <taxon>Lecanoromycetidae</taxon>
        <taxon>Lecanorales</taxon>
        <taxon>Lecanorineae</taxon>
        <taxon>Parmeliaceae</taxon>
        <taxon>Letharia</taxon>
    </lineage>
</organism>
<dbReference type="RefSeq" id="XP_037153491.1">
    <property type="nucleotide sequence ID" value="XM_037301857.1"/>
</dbReference>
<dbReference type="Proteomes" id="UP000593566">
    <property type="component" value="Unassembled WGS sequence"/>
</dbReference>
<accession>A0A8H6CJT5</accession>
<dbReference type="GeneID" id="59339398"/>
<name>A0A8H6CJT5_9LECA</name>
<dbReference type="EMBL" id="JACCJB010000009">
    <property type="protein sequence ID" value="KAF6224431.1"/>
    <property type="molecule type" value="Genomic_DNA"/>
</dbReference>
<gene>
    <name evidence="2" type="ORF">HO133_011008</name>
</gene>